<reference evidence="2" key="2">
    <citation type="submission" date="2024-06" db="UniProtKB">
        <authorList>
            <consortium name="EnsemblMetazoa"/>
        </authorList>
    </citation>
    <scope>IDENTIFICATION</scope>
</reference>
<dbReference type="Proteomes" id="UP000007879">
    <property type="component" value="Unassembled WGS sequence"/>
</dbReference>
<organism evidence="2 3">
    <name type="scientific">Amphimedon queenslandica</name>
    <name type="common">Sponge</name>
    <dbReference type="NCBI Taxonomy" id="400682"/>
    <lineage>
        <taxon>Eukaryota</taxon>
        <taxon>Metazoa</taxon>
        <taxon>Porifera</taxon>
        <taxon>Demospongiae</taxon>
        <taxon>Heteroscleromorpha</taxon>
        <taxon>Haplosclerida</taxon>
        <taxon>Niphatidae</taxon>
        <taxon>Amphimedon</taxon>
    </lineage>
</organism>
<keyword evidence="1" id="KW-0175">Coiled coil</keyword>
<dbReference type="KEGG" id="aqu:109591035"/>
<evidence type="ECO:0000256" key="1">
    <source>
        <dbReference type="SAM" id="Coils"/>
    </source>
</evidence>
<reference evidence="3" key="1">
    <citation type="journal article" date="2010" name="Nature">
        <title>The Amphimedon queenslandica genome and the evolution of animal complexity.</title>
        <authorList>
            <person name="Srivastava M."/>
            <person name="Simakov O."/>
            <person name="Chapman J."/>
            <person name="Fahey B."/>
            <person name="Gauthier M.E."/>
            <person name="Mitros T."/>
            <person name="Richards G.S."/>
            <person name="Conaco C."/>
            <person name="Dacre M."/>
            <person name="Hellsten U."/>
            <person name="Larroux C."/>
            <person name="Putnam N.H."/>
            <person name="Stanke M."/>
            <person name="Adamska M."/>
            <person name="Darling A."/>
            <person name="Degnan S.M."/>
            <person name="Oakley T.H."/>
            <person name="Plachetzki D.C."/>
            <person name="Zhai Y."/>
            <person name="Adamski M."/>
            <person name="Calcino A."/>
            <person name="Cummins S.F."/>
            <person name="Goodstein D.M."/>
            <person name="Harris C."/>
            <person name="Jackson D.J."/>
            <person name="Leys S.P."/>
            <person name="Shu S."/>
            <person name="Woodcroft B.J."/>
            <person name="Vervoort M."/>
            <person name="Kosik K.S."/>
            <person name="Manning G."/>
            <person name="Degnan B.M."/>
            <person name="Rokhsar D.S."/>
        </authorList>
    </citation>
    <scope>NUCLEOTIDE SEQUENCE [LARGE SCALE GENOMIC DNA]</scope>
</reference>
<evidence type="ECO:0000313" key="2">
    <source>
        <dbReference type="EnsemblMetazoa" id="XP_019862406.1"/>
    </source>
</evidence>
<dbReference type="RefSeq" id="XP_019862406.1">
    <property type="nucleotide sequence ID" value="XM_020006847.1"/>
</dbReference>
<dbReference type="GO" id="GO:0051087">
    <property type="term" value="F:protein-folding chaperone binding"/>
    <property type="evidence" value="ECO:0007669"/>
    <property type="project" value="InterPro"/>
</dbReference>
<dbReference type="SUPFAM" id="SSF63491">
    <property type="entry name" value="BAG domain"/>
    <property type="match status" value="1"/>
</dbReference>
<evidence type="ECO:0000313" key="3">
    <source>
        <dbReference type="Proteomes" id="UP000007879"/>
    </source>
</evidence>
<proteinExistence type="predicted"/>
<dbReference type="EnsemblMetazoa" id="XM_020006847.1">
    <property type="protein sequence ID" value="XP_019862406.1"/>
    <property type="gene ID" value="LOC109591035"/>
</dbReference>
<keyword evidence="3" id="KW-1185">Reference proteome</keyword>
<sequence>MKEDELVRLEAGIKNNSKIMLLGRKTDPAQDECLKKLDDISESTNTIERKIKKIEQELEGIEKENFGCIKLSFEASTLMTQQLL</sequence>
<feature type="coiled-coil region" evidence="1">
    <location>
        <begin position="37"/>
        <end position="64"/>
    </location>
</feature>
<accession>A0AAN0JZJ0</accession>
<protein>
    <submittedName>
        <fullName evidence="2">Uncharacterized protein</fullName>
    </submittedName>
</protein>
<dbReference type="InterPro" id="IPR036533">
    <property type="entry name" value="BAG_dom_sf"/>
</dbReference>
<dbReference type="Gene3D" id="1.20.58.120">
    <property type="entry name" value="BAG domain"/>
    <property type="match status" value="1"/>
</dbReference>
<name>A0AAN0JZJ0_AMPQE</name>
<dbReference type="AlphaFoldDB" id="A0AAN0JZJ0"/>
<dbReference type="GeneID" id="109591035"/>